<organism evidence="1 2">
    <name type="scientific">Stegodyphus mimosarum</name>
    <name type="common">African social velvet spider</name>
    <dbReference type="NCBI Taxonomy" id="407821"/>
    <lineage>
        <taxon>Eukaryota</taxon>
        <taxon>Metazoa</taxon>
        <taxon>Ecdysozoa</taxon>
        <taxon>Arthropoda</taxon>
        <taxon>Chelicerata</taxon>
        <taxon>Arachnida</taxon>
        <taxon>Araneae</taxon>
        <taxon>Araneomorphae</taxon>
        <taxon>Entelegynae</taxon>
        <taxon>Eresoidea</taxon>
        <taxon>Eresidae</taxon>
        <taxon>Stegodyphus</taxon>
    </lineage>
</organism>
<reference evidence="1 2" key="1">
    <citation type="submission" date="2013-11" db="EMBL/GenBank/DDBJ databases">
        <title>Genome sequencing of Stegodyphus mimosarum.</title>
        <authorList>
            <person name="Bechsgaard J."/>
        </authorList>
    </citation>
    <scope>NUCLEOTIDE SEQUENCE [LARGE SCALE GENOMIC DNA]</scope>
</reference>
<keyword evidence="2" id="KW-1185">Reference proteome</keyword>
<sequence>RTALKWTYLFERFVVQFKISQSSAGNGRAIFRIISCEKMEL</sequence>
<dbReference type="Proteomes" id="UP000054359">
    <property type="component" value="Unassembled WGS sequence"/>
</dbReference>
<protein>
    <submittedName>
        <fullName evidence="1">Uncharacterized protein</fullName>
    </submittedName>
</protein>
<feature type="non-terminal residue" evidence="1">
    <location>
        <position position="1"/>
    </location>
</feature>
<name>A0A087UGC9_STEMI</name>
<proteinExistence type="predicted"/>
<dbReference type="OrthoDB" id="9937820at2759"/>
<dbReference type="EMBL" id="KK119688">
    <property type="protein sequence ID" value="KFM76418.1"/>
    <property type="molecule type" value="Genomic_DNA"/>
</dbReference>
<evidence type="ECO:0000313" key="2">
    <source>
        <dbReference type="Proteomes" id="UP000054359"/>
    </source>
</evidence>
<evidence type="ECO:0000313" key="1">
    <source>
        <dbReference type="EMBL" id="KFM76418.1"/>
    </source>
</evidence>
<feature type="non-terminal residue" evidence="1">
    <location>
        <position position="41"/>
    </location>
</feature>
<dbReference type="AlphaFoldDB" id="A0A087UGC9"/>
<gene>
    <name evidence="1" type="ORF">X975_15616</name>
</gene>
<accession>A0A087UGC9</accession>